<dbReference type="NCBIfam" id="TIGR00277">
    <property type="entry name" value="HDIG"/>
    <property type="match status" value="1"/>
</dbReference>
<feature type="domain" description="HD-GYP" evidence="2">
    <location>
        <begin position="60"/>
        <end position="254"/>
    </location>
</feature>
<sequence length="254" mass="27531">MKAKKFFAAAAGAAAAALTAVGAKVFMSNLKGGSGKFISLNNTDNNGGAKPEEKSGGVDFKEFSDEILTAMIDSFEKKTPYSGGHSRRVAEISRLIGEKLGFSDLNGLYYAALLHDVGKMYIPEELLNKSKFSMTDLEKEEWYNHPKTGAALVKGISGISRYAGSIKHHHERYDGSGYPDGLKGEDIPLASRIIAVADAYEAMSSERPGREAYPREYIMRELTKCSGNQFDPAVAKAMMAVIADIETQRAQSAE</sequence>
<dbReference type="PROSITE" id="PS51832">
    <property type="entry name" value="HD_GYP"/>
    <property type="match status" value="1"/>
</dbReference>
<comment type="caution">
    <text evidence="3">The sequence shown here is derived from an EMBL/GenBank/DDBJ whole genome shotgun (WGS) entry which is preliminary data.</text>
</comment>
<dbReference type="InterPro" id="IPR037522">
    <property type="entry name" value="HD_GYP_dom"/>
</dbReference>
<dbReference type="Pfam" id="PF13487">
    <property type="entry name" value="HD_5"/>
    <property type="match status" value="1"/>
</dbReference>
<accession>A0A9D1PQ36</accession>
<proteinExistence type="predicted"/>
<keyword evidence="1" id="KW-0732">Signal</keyword>
<dbReference type="SUPFAM" id="SSF109604">
    <property type="entry name" value="HD-domain/PDEase-like"/>
    <property type="match status" value="1"/>
</dbReference>
<dbReference type="PANTHER" id="PTHR43155">
    <property type="entry name" value="CYCLIC DI-GMP PHOSPHODIESTERASE PA4108-RELATED"/>
    <property type="match status" value="1"/>
</dbReference>
<dbReference type="Proteomes" id="UP000824162">
    <property type="component" value="Unassembled WGS sequence"/>
</dbReference>
<dbReference type="EMBL" id="DXIJ01000022">
    <property type="protein sequence ID" value="HIV85388.1"/>
    <property type="molecule type" value="Genomic_DNA"/>
</dbReference>
<evidence type="ECO:0000313" key="4">
    <source>
        <dbReference type="Proteomes" id="UP000824162"/>
    </source>
</evidence>
<dbReference type="Gene3D" id="1.10.3210.10">
    <property type="entry name" value="Hypothetical protein af1432"/>
    <property type="match status" value="1"/>
</dbReference>
<protein>
    <submittedName>
        <fullName evidence="3">HD domain-containing protein</fullName>
    </submittedName>
</protein>
<organism evidence="3 4">
    <name type="scientific">Candidatus Monoglobus merdigallinarum</name>
    <dbReference type="NCBI Taxonomy" id="2838698"/>
    <lineage>
        <taxon>Bacteria</taxon>
        <taxon>Bacillati</taxon>
        <taxon>Bacillota</taxon>
        <taxon>Clostridia</taxon>
        <taxon>Monoglobales</taxon>
        <taxon>Monoglobaceae</taxon>
        <taxon>Monoglobus</taxon>
    </lineage>
</organism>
<dbReference type="InterPro" id="IPR006675">
    <property type="entry name" value="HDIG_dom"/>
</dbReference>
<feature type="chain" id="PRO_5039039045" evidence="1">
    <location>
        <begin position="24"/>
        <end position="254"/>
    </location>
</feature>
<name>A0A9D1PQ36_9FIRM</name>
<dbReference type="InterPro" id="IPR003607">
    <property type="entry name" value="HD/PDEase_dom"/>
</dbReference>
<dbReference type="CDD" id="cd00077">
    <property type="entry name" value="HDc"/>
    <property type="match status" value="1"/>
</dbReference>
<reference evidence="3" key="1">
    <citation type="journal article" date="2021" name="PeerJ">
        <title>Extensive microbial diversity within the chicken gut microbiome revealed by metagenomics and culture.</title>
        <authorList>
            <person name="Gilroy R."/>
            <person name="Ravi A."/>
            <person name="Getino M."/>
            <person name="Pursley I."/>
            <person name="Horton D.L."/>
            <person name="Alikhan N.F."/>
            <person name="Baker D."/>
            <person name="Gharbi K."/>
            <person name="Hall N."/>
            <person name="Watson M."/>
            <person name="Adriaenssens E.M."/>
            <person name="Foster-Nyarko E."/>
            <person name="Jarju S."/>
            <person name="Secka A."/>
            <person name="Antonio M."/>
            <person name="Oren A."/>
            <person name="Chaudhuri R.R."/>
            <person name="La Ragione R."/>
            <person name="Hildebrand F."/>
            <person name="Pallen M.J."/>
        </authorList>
    </citation>
    <scope>NUCLEOTIDE SEQUENCE</scope>
    <source>
        <strain evidence="3">5790</strain>
    </source>
</reference>
<dbReference type="SMART" id="SM00471">
    <property type="entry name" value="HDc"/>
    <property type="match status" value="1"/>
</dbReference>
<evidence type="ECO:0000259" key="2">
    <source>
        <dbReference type="PROSITE" id="PS51832"/>
    </source>
</evidence>
<evidence type="ECO:0000256" key="1">
    <source>
        <dbReference type="SAM" id="SignalP"/>
    </source>
</evidence>
<evidence type="ECO:0000313" key="3">
    <source>
        <dbReference type="EMBL" id="HIV85388.1"/>
    </source>
</evidence>
<feature type="signal peptide" evidence="1">
    <location>
        <begin position="1"/>
        <end position="23"/>
    </location>
</feature>
<reference evidence="3" key="2">
    <citation type="submission" date="2021-04" db="EMBL/GenBank/DDBJ databases">
        <authorList>
            <person name="Gilroy R."/>
        </authorList>
    </citation>
    <scope>NUCLEOTIDE SEQUENCE</scope>
    <source>
        <strain evidence="3">5790</strain>
    </source>
</reference>
<gene>
    <name evidence="3" type="ORF">H9900_01095</name>
</gene>
<dbReference type="AlphaFoldDB" id="A0A9D1PQ36"/>